<protein>
    <submittedName>
        <fullName evidence="2">Uncharacterized protein</fullName>
    </submittedName>
</protein>
<evidence type="ECO:0000256" key="1">
    <source>
        <dbReference type="SAM" id="Phobius"/>
    </source>
</evidence>
<keyword evidence="1" id="KW-1133">Transmembrane helix</keyword>
<accession>A0A6C0IEU4</accession>
<proteinExistence type="predicted"/>
<feature type="transmembrane region" description="Helical" evidence="1">
    <location>
        <begin position="65"/>
        <end position="95"/>
    </location>
</feature>
<dbReference type="EMBL" id="MN740165">
    <property type="protein sequence ID" value="QHT91289.1"/>
    <property type="molecule type" value="Genomic_DNA"/>
</dbReference>
<sequence>MSFPPPTNSTVSTNPIENTINSLNSNPYFIGSMMILLNLGGRHLATGLTPEQDKFFQHPWFRRILIFVVFFVGTRNALTSLFMSILINLILSYLLNDQSDMYLLKPNIKEKKVETSFDKDVSGAPIYTGLTPEETEIHKRLTEKLNKISKIDEKVKEPEPQDISSQITQVYSEIMGKL</sequence>
<evidence type="ECO:0000313" key="2">
    <source>
        <dbReference type="EMBL" id="QHT91289.1"/>
    </source>
</evidence>
<reference evidence="2" key="1">
    <citation type="journal article" date="2020" name="Nature">
        <title>Giant virus diversity and host interactions through global metagenomics.</title>
        <authorList>
            <person name="Schulz F."/>
            <person name="Roux S."/>
            <person name="Paez-Espino D."/>
            <person name="Jungbluth S."/>
            <person name="Walsh D.A."/>
            <person name="Denef V.J."/>
            <person name="McMahon K.D."/>
            <person name="Konstantinidis K.T."/>
            <person name="Eloe-Fadrosh E.A."/>
            <person name="Kyrpides N.C."/>
            <person name="Woyke T."/>
        </authorList>
    </citation>
    <scope>NUCLEOTIDE SEQUENCE</scope>
    <source>
        <strain evidence="2">GVMAG-M-3300023184-77</strain>
    </source>
</reference>
<keyword evidence="1" id="KW-0812">Transmembrane</keyword>
<dbReference type="AlphaFoldDB" id="A0A6C0IEU4"/>
<name>A0A6C0IEU4_9ZZZZ</name>
<keyword evidence="1" id="KW-0472">Membrane</keyword>
<organism evidence="2">
    <name type="scientific">viral metagenome</name>
    <dbReference type="NCBI Taxonomy" id="1070528"/>
    <lineage>
        <taxon>unclassified sequences</taxon>
        <taxon>metagenomes</taxon>
        <taxon>organismal metagenomes</taxon>
    </lineage>
</organism>